<organism evidence="1 2">
    <name type="scientific">Scardovia inopinata F0304</name>
    <dbReference type="NCBI Taxonomy" id="641146"/>
    <lineage>
        <taxon>Bacteria</taxon>
        <taxon>Bacillati</taxon>
        <taxon>Actinomycetota</taxon>
        <taxon>Actinomycetes</taxon>
        <taxon>Bifidobacteriales</taxon>
        <taxon>Bifidobacteriaceae</taxon>
        <taxon>Scardovia</taxon>
    </lineage>
</organism>
<evidence type="ECO:0000313" key="2">
    <source>
        <dbReference type="Proteomes" id="UP000005777"/>
    </source>
</evidence>
<name>W5IJL3_SCAIO</name>
<dbReference type="AlphaFoldDB" id="W5IJL3"/>
<sequence>MDVHIKIYGQSVNVEVSVEVGKYLDRVDHKTENLFHEQRRHWDGREFNERIIAHECSRSYYETPEEWLCRKETLHEIMTLLESCTEIQRQRFFLYALDGFSCTQIGNICGCSKYAVWNSIKAVHKKCRKALSLLIYET</sequence>
<gene>
    <name evidence="1" type="ORF">HMPREF9020_00696</name>
</gene>
<protein>
    <recommendedName>
        <fullName evidence="3">Sigma-70 family RNA polymerase sigma factor</fullName>
    </recommendedName>
</protein>
<dbReference type="InterPro" id="IPR036388">
    <property type="entry name" value="WH-like_DNA-bd_sf"/>
</dbReference>
<dbReference type="EMBL" id="ADCX01000003">
    <property type="protein sequence ID" value="EFG27063.1"/>
    <property type="molecule type" value="Genomic_DNA"/>
</dbReference>
<dbReference type="Proteomes" id="UP000005777">
    <property type="component" value="Unassembled WGS sequence"/>
</dbReference>
<evidence type="ECO:0000313" key="1">
    <source>
        <dbReference type="EMBL" id="EFG27063.1"/>
    </source>
</evidence>
<dbReference type="SUPFAM" id="SSF88659">
    <property type="entry name" value="Sigma3 and sigma4 domains of RNA polymerase sigma factors"/>
    <property type="match status" value="1"/>
</dbReference>
<reference evidence="1 2" key="1">
    <citation type="submission" date="2012-01" db="EMBL/GenBank/DDBJ databases">
        <title>The Genome Sequence of Scardovia inopinata F0304.</title>
        <authorList>
            <consortium name="The Broad Institute Genome Sequencing Platform"/>
            <person name="Ward D."/>
            <person name="Earl A."/>
            <person name="Feldgarden M."/>
            <person name="Gevers D."/>
            <person name="Young S."/>
            <person name="Zeng Q."/>
            <person name="Koehrsen M."/>
            <person name="Alvarado L."/>
            <person name="Berlin A.M."/>
            <person name="Borenstein D."/>
            <person name="Chapman S.B."/>
            <person name="Chen Z."/>
            <person name="Engels R."/>
            <person name="Freedman E."/>
            <person name="Gellesch M."/>
            <person name="Goldberg J."/>
            <person name="Griggs A."/>
            <person name="Gujja S."/>
            <person name="Heilman E.R."/>
            <person name="Heiman D.I."/>
            <person name="Hepburn T.A."/>
            <person name="Howarth C."/>
            <person name="Jen D."/>
            <person name="Larson L."/>
            <person name="Mehta T."/>
            <person name="Park D."/>
            <person name="Pearson M."/>
            <person name="Richards J."/>
            <person name="Roberts A."/>
            <person name="Saif S."/>
            <person name="Shea T.D."/>
            <person name="Shenoy N."/>
            <person name="Sisk P."/>
            <person name="Stolte C."/>
            <person name="Sykes S.N."/>
            <person name="Walk T."/>
            <person name="White J."/>
            <person name="Yandava C."/>
            <person name="Izard J."/>
            <person name="Baranova O.V."/>
            <person name="Blanton J.M."/>
            <person name="Tanner A.C."/>
            <person name="Dewhirst F."/>
            <person name="Haas B."/>
            <person name="Nusbaum C."/>
            <person name="Birren B."/>
        </authorList>
    </citation>
    <scope>NUCLEOTIDE SEQUENCE [LARGE SCALE GENOMIC DNA]</scope>
    <source>
        <strain evidence="1 2">F0304</strain>
    </source>
</reference>
<evidence type="ECO:0008006" key="3">
    <source>
        <dbReference type="Google" id="ProtNLM"/>
    </source>
</evidence>
<accession>W5IJL3</accession>
<dbReference type="eggNOG" id="COG1595">
    <property type="taxonomic scope" value="Bacteria"/>
</dbReference>
<proteinExistence type="predicted"/>
<comment type="caution">
    <text evidence="1">The sequence shown here is derived from an EMBL/GenBank/DDBJ whole genome shotgun (WGS) entry which is preliminary data.</text>
</comment>
<dbReference type="InterPro" id="IPR013324">
    <property type="entry name" value="RNA_pol_sigma_r3/r4-like"/>
</dbReference>
<dbReference type="HOGENOM" id="CLU_136767_0_0_11"/>
<dbReference type="Gene3D" id="1.10.10.10">
    <property type="entry name" value="Winged helix-like DNA-binding domain superfamily/Winged helix DNA-binding domain"/>
    <property type="match status" value="1"/>
</dbReference>
<dbReference type="RefSeq" id="WP_006293062.1">
    <property type="nucleotide sequence ID" value="NZ_GG770225.1"/>
</dbReference>
<keyword evidence="2" id="KW-1185">Reference proteome</keyword>